<dbReference type="InParanoid" id="A0A6J2X8W0"/>
<sequence length="141" mass="16266">MKPSSSIAMEVNGLADANNVQLHEEIFTPKIPTFNQRLHYYHPSETINNYSSSTHRKGSGKKNMALTALTLLSFLFFLHMLQSCIQEHTEMMNPQVVIMQSRLADEAKVSEVKTKENPQKKVLQENQNFVENMKHLHIRKK</sequence>
<dbReference type="GeneID" id="115876093"/>
<keyword evidence="1" id="KW-0472">Membrane</keyword>
<keyword evidence="2" id="KW-1185">Reference proteome</keyword>
<keyword evidence="1" id="KW-1133">Transmembrane helix</keyword>
<evidence type="ECO:0000256" key="1">
    <source>
        <dbReference type="SAM" id="Phobius"/>
    </source>
</evidence>
<protein>
    <submittedName>
        <fullName evidence="3">Uncharacterized protein LOC115876093 isoform X1</fullName>
    </submittedName>
</protein>
<gene>
    <name evidence="3" type="primary">LOC115876093</name>
</gene>
<name>A0A6J2X8W0_SITOR</name>
<dbReference type="Proteomes" id="UP000504635">
    <property type="component" value="Unplaced"/>
</dbReference>
<reference evidence="3" key="1">
    <citation type="submission" date="2025-08" db="UniProtKB">
        <authorList>
            <consortium name="RefSeq"/>
        </authorList>
    </citation>
    <scope>IDENTIFICATION</scope>
    <source>
        <tissue evidence="3">Gonads</tissue>
    </source>
</reference>
<dbReference type="OrthoDB" id="6783691at2759"/>
<dbReference type="AlphaFoldDB" id="A0A6J2X8W0"/>
<dbReference type="KEGG" id="soy:115876093"/>
<proteinExistence type="predicted"/>
<evidence type="ECO:0000313" key="3">
    <source>
        <dbReference type="RefSeq" id="XP_030747652.1"/>
    </source>
</evidence>
<keyword evidence="1" id="KW-0812">Transmembrane</keyword>
<feature type="transmembrane region" description="Helical" evidence="1">
    <location>
        <begin position="64"/>
        <end position="81"/>
    </location>
</feature>
<evidence type="ECO:0000313" key="2">
    <source>
        <dbReference type="Proteomes" id="UP000504635"/>
    </source>
</evidence>
<accession>A0A6J2X8W0</accession>
<dbReference type="RefSeq" id="XP_030747652.1">
    <property type="nucleotide sequence ID" value="XM_030891792.1"/>
</dbReference>
<organism evidence="2 3">
    <name type="scientific">Sitophilus oryzae</name>
    <name type="common">Rice weevil</name>
    <name type="synonym">Curculio oryzae</name>
    <dbReference type="NCBI Taxonomy" id="7048"/>
    <lineage>
        <taxon>Eukaryota</taxon>
        <taxon>Metazoa</taxon>
        <taxon>Ecdysozoa</taxon>
        <taxon>Arthropoda</taxon>
        <taxon>Hexapoda</taxon>
        <taxon>Insecta</taxon>
        <taxon>Pterygota</taxon>
        <taxon>Neoptera</taxon>
        <taxon>Endopterygota</taxon>
        <taxon>Coleoptera</taxon>
        <taxon>Polyphaga</taxon>
        <taxon>Cucujiformia</taxon>
        <taxon>Curculionidae</taxon>
        <taxon>Dryophthorinae</taxon>
        <taxon>Sitophilus</taxon>
    </lineage>
</organism>